<reference evidence="1" key="1">
    <citation type="submission" date="2023-03" db="UniProtKB">
        <authorList>
            <consortium name="EnsemblPlants"/>
        </authorList>
    </citation>
    <scope>IDENTIFICATION</scope>
</reference>
<proteinExistence type="predicted"/>
<accession>A0A9I9EHE7</accession>
<dbReference type="AlphaFoldDB" id="A0A9I9EHE7"/>
<name>A0A9I9EHE7_CUCME</name>
<dbReference type="Gramene" id="MELO3C033789.2.1">
    <property type="protein sequence ID" value="MELO3C033789.2.1"/>
    <property type="gene ID" value="MELO3C033789.2"/>
</dbReference>
<organism evidence="1">
    <name type="scientific">Cucumis melo</name>
    <name type="common">Muskmelon</name>
    <dbReference type="NCBI Taxonomy" id="3656"/>
    <lineage>
        <taxon>Eukaryota</taxon>
        <taxon>Viridiplantae</taxon>
        <taxon>Streptophyta</taxon>
        <taxon>Embryophyta</taxon>
        <taxon>Tracheophyta</taxon>
        <taxon>Spermatophyta</taxon>
        <taxon>Magnoliopsida</taxon>
        <taxon>eudicotyledons</taxon>
        <taxon>Gunneridae</taxon>
        <taxon>Pentapetalae</taxon>
        <taxon>rosids</taxon>
        <taxon>fabids</taxon>
        <taxon>Cucurbitales</taxon>
        <taxon>Cucurbitaceae</taxon>
        <taxon>Benincaseae</taxon>
        <taxon>Cucumis</taxon>
    </lineage>
</organism>
<evidence type="ECO:0000313" key="1">
    <source>
        <dbReference type="EnsemblPlants" id="MELO3C033789.2.1"/>
    </source>
</evidence>
<sequence length="119" mass="13890">AQLSSKRKVTILDFKGKTLRLQIRQNSCQFFMVKVGELETELVEINANNAKLQCSYNELVEYKLILQKFLWMIDATLAVQNLKKNQYDEKRLPMITFGYSICSSMVLLQEVVSKQTWCM</sequence>
<protein>
    <submittedName>
        <fullName evidence="1">Uncharacterized protein</fullName>
    </submittedName>
</protein>
<dbReference type="EnsemblPlants" id="MELO3C033789.2.1">
    <property type="protein sequence ID" value="MELO3C033789.2.1"/>
    <property type="gene ID" value="MELO3C033789.2"/>
</dbReference>